<reference evidence="3 4" key="1">
    <citation type="journal article" date="2014" name="BMC Genomics">
        <title>Comparison of environmental and isolate Sulfobacillus genomes reveals diverse carbon, sulfur, nitrogen, and hydrogen metabolisms.</title>
        <authorList>
            <person name="Justice N.B."/>
            <person name="Norman A."/>
            <person name="Brown C.T."/>
            <person name="Singh A."/>
            <person name="Thomas B.C."/>
            <person name="Banfield J.F."/>
        </authorList>
    </citation>
    <scope>NUCLEOTIDE SEQUENCE [LARGE SCALE GENOMIC DNA]</scope>
    <source>
        <strain evidence="3">AMDSBA1</strain>
    </source>
</reference>
<evidence type="ECO:0000313" key="3">
    <source>
        <dbReference type="EMBL" id="PSR30511.1"/>
    </source>
</evidence>
<feature type="transmembrane region" description="Helical" evidence="2">
    <location>
        <begin position="23"/>
        <end position="40"/>
    </location>
</feature>
<gene>
    <name evidence="3" type="ORF">C7B43_05385</name>
</gene>
<evidence type="ECO:0000256" key="2">
    <source>
        <dbReference type="SAM" id="Phobius"/>
    </source>
</evidence>
<keyword evidence="2" id="KW-1133">Transmembrane helix</keyword>
<keyword evidence="2" id="KW-0812">Transmembrane</keyword>
<keyword evidence="2" id="KW-0472">Membrane</keyword>
<accession>A0A2T2X7N1</accession>
<proteinExistence type="predicted"/>
<dbReference type="Proteomes" id="UP000242699">
    <property type="component" value="Unassembled WGS sequence"/>
</dbReference>
<evidence type="ECO:0000256" key="1">
    <source>
        <dbReference type="SAM" id="MobiDB-lite"/>
    </source>
</evidence>
<sequence>MGFFPQLPVQIPFSPGIAHWWDPFWWLFQIVVMTTLLITFRKVALRVDDQFDDPKAKPPSRERSSGGPDS</sequence>
<feature type="region of interest" description="Disordered" evidence="1">
    <location>
        <begin position="51"/>
        <end position="70"/>
    </location>
</feature>
<feature type="compositionally biased region" description="Basic and acidic residues" evidence="1">
    <location>
        <begin position="51"/>
        <end position="64"/>
    </location>
</feature>
<organism evidence="3 4">
    <name type="scientific">Sulfobacillus benefaciens</name>
    <dbReference type="NCBI Taxonomy" id="453960"/>
    <lineage>
        <taxon>Bacteria</taxon>
        <taxon>Bacillati</taxon>
        <taxon>Bacillota</taxon>
        <taxon>Clostridia</taxon>
        <taxon>Eubacteriales</taxon>
        <taxon>Clostridiales Family XVII. Incertae Sedis</taxon>
        <taxon>Sulfobacillus</taxon>
    </lineage>
</organism>
<comment type="caution">
    <text evidence="3">The sequence shown here is derived from an EMBL/GenBank/DDBJ whole genome shotgun (WGS) entry which is preliminary data.</text>
</comment>
<protein>
    <submittedName>
        <fullName evidence="3">Uncharacterized protein</fullName>
    </submittedName>
</protein>
<name>A0A2T2X7N1_9FIRM</name>
<dbReference type="EMBL" id="PXYT01000009">
    <property type="protein sequence ID" value="PSR30511.1"/>
    <property type="molecule type" value="Genomic_DNA"/>
</dbReference>
<evidence type="ECO:0000313" key="4">
    <source>
        <dbReference type="Proteomes" id="UP000242699"/>
    </source>
</evidence>
<dbReference type="AlphaFoldDB" id="A0A2T2X7N1"/>